<dbReference type="GO" id="GO:0005634">
    <property type="term" value="C:nucleus"/>
    <property type="evidence" value="ECO:0007669"/>
    <property type="project" value="TreeGrafter"/>
</dbReference>
<dbReference type="EC" id="3.6.4.13" evidence="5"/>
<dbReference type="PROSITE" id="PS51192">
    <property type="entry name" value="HELICASE_ATP_BIND_1"/>
    <property type="match status" value="1"/>
</dbReference>
<protein>
    <submittedName>
        <fullName evidence="5">ATP-dependent RNA helicase SrmB</fullName>
        <ecNumber evidence="5">3.6.4.13</ecNumber>
    </submittedName>
</protein>
<reference evidence="5" key="1">
    <citation type="submission" date="2019-03" db="EMBL/GenBank/DDBJ databases">
        <title>Single cell metagenomics reveals metabolic interactions within the superorganism composed of flagellate Streblomastix strix and complex community of Bacteroidetes bacteria on its surface.</title>
        <authorList>
            <person name="Treitli S.C."/>
            <person name="Kolisko M."/>
            <person name="Husnik F."/>
            <person name="Keeling P."/>
            <person name="Hampl V."/>
        </authorList>
    </citation>
    <scope>NUCLEOTIDE SEQUENCE</scope>
    <source>
        <strain evidence="5">STM</strain>
    </source>
</reference>
<dbReference type="GO" id="GO:0043138">
    <property type="term" value="F:3'-5' DNA helicase activity"/>
    <property type="evidence" value="ECO:0007669"/>
    <property type="project" value="TreeGrafter"/>
</dbReference>
<dbReference type="PROSITE" id="PS51194">
    <property type="entry name" value="HELICASE_CTER"/>
    <property type="match status" value="1"/>
</dbReference>
<dbReference type="EMBL" id="SNRY01000420">
    <property type="protein sequence ID" value="KAA6340974.1"/>
    <property type="molecule type" value="Genomic_DNA"/>
</dbReference>
<dbReference type="PANTHER" id="PTHR47957">
    <property type="entry name" value="ATP-DEPENDENT HELICASE HRQ1"/>
    <property type="match status" value="1"/>
</dbReference>
<dbReference type="InterPro" id="IPR014001">
    <property type="entry name" value="Helicase_ATP-bd"/>
</dbReference>
<dbReference type="GO" id="GO:0003676">
    <property type="term" value="F:nucleic acid binding"/>
    <property type="evidence" value="ECO:0007669"/>
    <property type="project" value="InterPro"/>
</dbReference>
<dbReference type="Gene3D" id="3.40.50.300">
    <property type="entry name" value="P-loop containing nucleotide triphosphate hydrolases"/>
    <property type="match status" value="2"/>
</dbReference>
<dbReference type="GO" id="GO:0005524">
    <property type="term" value="F:ATP binding"/>
    <property type="evidence" value="ECO:0007669"/>
    <property type="project" value="UniProtKB-KW"/>
</dbReference>
<feature type="domain" description="Helicase C-terminal" evidence="4">
    <location>
        <begin position="1121"/>
        <end position="1338"/>
    </location>
</feature>
<dbReference type="PANTHER" id="PTHR47957:SF3">
    <property type="entry name" value="ATP-DEPENDENT HELICASE HRQ1"/>
    <property type="match status" value="1"/>
</dbReference>
<keyword evidence="2" id="KW-0067">ATP-binding</keyword>
<dbReference type="GO" id="GO:0006289">
    <property type="term" value="P:nucleotide-excision repair"/>
    <property type="evidence" value="ECO:0007669"/>
    <property type="project" value="TreeGrafter"/>
</dbReference>
<accession>A0A5J4S4B7</accession>
<organism evidence="5">
    <name type="scientific">termite gut metagenome</name>
    <dbReference type="NCBI Taxonomy" id="433724"/>
    <lineage>
        <taxon>unclassified sequences</taxon>
        <taxon>metagenomes</taxon>
        <taxon>organismal metagenomes</taxon>
    </lineage>
</organism>
<dbReference type="InterPro" id="IPR027417">
    <property type="entry name" value="P-loop_NTPase"/>
</dbReference>
<dbReference type="SMART" id="SM00490">
    <property type="entry name" value="HELICc"/>
    <property type="match status" value="1"/>
</dbReference>
<dbReference type="GO" id="GO:0003724">
    <property type="term" value="F:RNA helicase activity"/>
    <property type="evidence" value="ECO:0007669"/>
    <property type="project" value="UniProtKB-EC"/>
</dbReference>
<keyword evidence="1" id="KW-0547">Nucleotide-binding</keyword>
<comment type="caution">
    <text evidence="5">The sequence shown here is derived from an EMBL/GenBank/DDBJ whole genome shotgun (WGS) entry which is preliminary data.</text>
</comment>
<dbReference type="GO" id="GO:0036297">
    <property type="term" value="P:interstrand cross-link repair"/>
    <property type="evidence" value="ECO:0007669"/>
    <property type="project" value="TreeGrafter"/>
</dbReference>
<dbReference type="SUPFAM" id="SSF52540">
    <property type="entry name" value="P-loop containing nucleoside triphosphate hydrolases"/>
    <property type="match status" value="2"/>
</dbReference>
<dbReference type="Pfam" id="PF00271">
    <property type="entry name" value="Helicase_C"/>
    <property type="match status" value="1"/>
</dbReference>
<evidence type="ECO:0000256" key="2">
    <source>
        <dbReference type="ARBA" id="ARBA00022840"/>
    </source>
</evidence>
<name>A0A5J4S4B7_9ZZZZ</name>
<feature type="domain" description="Helicase ATP-binding" evidence="3">
    <location>
        <begin position="102"/>
        <end position="431"/>
    </location>
</feature>
<dbReference type="InterPro" id="IPR001650">
    <property type="entry name" value="Helicase_C-like"/>
</dbReference>
<keyword evidence="5" id="KW-0347">Helicase</keyword>
<evidence type="ECO:0000313" key="5">
    <source>
        <dbReference type="EMBL" id="KAA6340974.1"/>
    </source>
</evidence>
<proteinExistence type="predicted"/>
<keyword evidence="5" id="KW-0378">Hydrolase</keyword>
<sequence>MKNPINVFDSIKNNFILYVKTAFGTRYPQFEKEREELLNRDKIFARAPWVEPLPDYKSSGFSINEIPGVPNLNKDELTTFKALVGSGLVGNFKLHQHQYEMLQKAMEGNHCVITSGTGSGKTESFLLPLFAYLSKELNKWKGQPNTLNNTKWWSEAGYGPTRIVGNGNTTLSTIAQQRSNPQRPTAVRAMLIYPMNALVEDQLSRLRKALDSDIVRELLQTQYNNNRIYFGRYNSTSPTPGKLWKNTNGDIVPDKYKVNRLKKELKAIEENNAKVDDYLTHNSNNLKDSQKVDLLANFSRLDGAEMRTRFDMQITPPDIMITNFSMLSIMMMRDIENSIFEKTKNWLECEDLPESERKQERKERIFHIIIDELHLYRGGSGSETAYIIRMLLNRIGLAPDSDQLRILASSASLEGEEGKNFLKSFFGVERKEISIIEGTEIKPQGETQTPLKSLVAEFEKLGKDSATIEKQITIIENTDKLNYTNNGILENINLLNTVLKNQDNIRSSMYSAFNIDGRTRAVPAFINGDNDDTPEYVKSIAEVLFGTNQKQNRKAVKGFFFLLGLLEKSNIEHKFPRIRFHLFYRNIPGLWGELISDNEVQDRQIPVGEILNTPKISHNRHRTLELIYCENCGTLAFGGSRVEYNDENGNPITELLPVSPDIEGVPDTSSATIIEKRKYKDFSIFCPGIFGEDNERNLNIIEPEYSIPESNGKKLVWCNAWLNVSSGKIELQNPNNTISYIRGRWLQIADIRKDGNDNIININYSYRESDVKRIEALPHICPHCEADYSNPNKKRKTPFRGFRTGFGKVSQLLSKELFNALPQGDDTRKLVAFSDSREDAAKLAKNIEEEHYNALLKEVIIHNLTNDLKFDNDVITALDTNNESEKIILRNTNTARYNQLGQLRVNAIGEFATDEQKQELVAITTNIKKTTDFVDIVIREMLKFGLNPGGPYVSIKNFKPGNNEPYQPWHYFFDLISGSFDNTKSNWQYVKDKIVERIEQNIAGLIFGRLFYSFEASGLGYATVQNNDFLRQKANILRIKPDLLLLEICNSFMRIVGDSYKHNRTDYKPTLNDSYGRISSKRKEKRYIKAVATFICNDENDLGNAVFAILEDNNHRGGIIEINNLLVRVATRQTQYYKCPHCGTIHLHKSGGICVFCLNKLNQQPEITTVESLWDTNYLTASLNRDYQPFRLHTEELTGQTDDQLLRQRQFKNIFLNEEDKLIQQIDLLSVTTTLEVGVDIGALQAILLANMPPQRFNYQQRVGRTGRRGQMYSYSLTFARGRSHDEFYFENPLSITGDRPPQPFLCIDQERIFKRMLAKAILRFAFKHINVETRGNSVHGEFGSIENYNQIALQNLIDTDLIDTDLQNSDSTIKQIFNSLNIGIYSGGQLNKFHFTNFEEWIKSLPKIIFDHISTQNSTHGDLSELLAESGLLPMGGMPTRIRKLIHGFRKSNDENGGYDVQSIDRDLGIAIYEFAPGAQKTKDKGVIQAIGFTPDIQRIEETHNGKEITYAPKILQSDAFTERKWLIQDRATKCIKSEPYSNHAEEQAIKDNNPDCKVFVGAVPEAFRTDFKYPKDSNEDFEINLSKPLTFAETREIPETKEDANYKVKYAQQELTWKINNNGELLFNGQYVSHKKCGAIFNKQWIANDFIADFDTNGDNEKIALASSKITEVFRIEPQKLDFGLDINPYDSDLFKAASSKGAFYSAAFLLQRTLANNLDVDPEEIEIAAIDSIELFEQDGVNKRASASIVLSDELPNGSGFIQQLFNNIDSYIEKCINPKETDSYNYLIVSNQQCFDASYRDLKNYRNMNFHPLLDWRLAVGLLRVFADANYLSGLKDDDYNFPELQNWLNFAETLAQKMVNDFENIKHKQFSKLHGFCIADTYNVIITHPFWNYSTHQSSEDTNILTKAIAEAGLENLYFIDTFNLHRRPGLCYGEIIKKIVNG</sequence>
<evidence type="ECO:0000259" key="3">
    <source>
        <dbReference type="PROSITE" id="PS51192"/>
    </source>
</evidence>
<gene>
    <name evidence="5" type="ORF">EZS27_011192</name>
</gene>
<dbReference type="Pfam" id="PF00270">
    <property type="entry name" value="DEAD"/>
    <property type="match status" value="1"/>
</dbReference>
<evidence type="ECO:0000259" key="4">
    <source>
        <dbReference type="PROSITE" id="PS51194"/>
    </source>
</evidence>
<dbReference type="GO" id="GO:0016787">
    <property type="term" value="F:hydrolase activity"/>
    <property type="evidence" value="ECO:0007669"/>
    <property type="project" value="UniProtKB-KW"/>
</dbReference>
<dbReference type="InterPro" id="IPR011545">
    <property type="entry name" value="DEAD/DEAH_box_helicase_dom"/>
</dbReference>
<dbReference type="SMART" id="SM00487">
    <property type="entry name" value="DEXDc"/>
    <property type="match status" value="1"/>
</dbReference>
<evidence type="ECO:0000256" key="1">
    <source>
        <dbReference type="ARBA" id="ARBA00022741"/>
    </source>
</evidence>